<dbReference type="Proteomes" id="UP000221165">
    <property type="component" value="Unassembled WGS sequence"/>
</dbReference>
<accession>A0A2C6KNJ0</accession>
<protein>
    <submittedName>
        <fullName evidence="1">Uncharacterized protein</fullName>
    </submittedName>
</protein>
<dbReference type="EMBL" id="MIGC01000218">
    <property type="protein sequence ID" value="PHJ25571.1"/>
    <property type="molecule type" value="Genomic_DNA"/>
</dbReference>
<evidence type="ECO:0000313" key="2">
    <source>
        <dbReference type="Proteomes" id="UP000221165"/>
    </source>
</evidence>
<dbReference type="AlphaFoldDB" id="A0A2C6KNJ0"/>
<dbReference type="VEuPathDB" id="ToxoDB:CSUI_000573"/>
<sequence length="367" mass="38570">MKLPRAQDGTPLPRALCLYSIGALAGMLLKLPVPAAVSRLSPLKDSPADGSRPQRFSLTPAGLSWIFSAPLLVTASVVLRGICELIHDRGLCGYSEAITIEVRSGTCDPLLSATAIFLPATSPTPLAPLSWRRLVSTNGRAQLSCRSQSPSPCTVLSPRLLPHLLGDLLLFSEVADTPRQDDPFCRSVPCAAENAPAFPMFSAWGTTSVGSKTLSLATDDTRSEGASAVLPHFSGSTELVSSASGSSFERECCPPALFLRISNLLLPPCSSSVTPASSRLLSKEILLLRYESLGLCLLLRPCSFIADTALPHLFGQPSSCRCLPGAAASSESHRTEGTALVGVLKLCSAVGEVLLAPLATNPLPPLF</sequence>
<proteinExistence type="predicted"/>
<gene>
    <name evidence="1" type="ORF">CSUI_000573</name>
</gene>
<comment type="caution">
    <text evidence="1">The sequence shown here is derived from an EMBL/GenBank/DDBJ whole genome shotgun (WGS) entry which is preliminary data.</text>
</comment>
<name>A0A2C6KNJ0_9APIC</name>
<organism evidence="1 2">
    <name type="scientific">Cystoisospora suis</name>
    <dbReference type="NCBI Taxonomy" id="483139"/>
    <lineage>
        <taxon>Eukaryota</taxon>
        <taxon>Sar</taxon>
        <taxon>Alveolata</taxon>
        <taxon>Apicomplexa</taxon>
        <taxon>Conoidasida</taxon>
        <taxon>Coccidia</taxon>
        <taxon>Eucoccidiorida</taxon>
        <taxon>Eimeriorina</taxon>
        <taxon>Sarcocystidae</taxon>
        <taxon>Cystoisospora</taxon>
    </lineage>
</organism>
<dbReference type="RefSeq" id="XP_067927217.1">
    <property type="nucleotide sequence ID" value="XM_068060807.1"/>
</dbReference>
<keyword evidence="2" id="KW-1185">Reference proteome</keyword>
<dbReference type="GeneID" id="94424018"/>
<reference evidence="1 2" key="1">
    <citation type="journal article" date="2017" name="Int. J. Parasitol.">
        <title>The genome of the protozoan parasite Cystoisospora suis and a reverse vaccinology approach to identify vaccine candidates.</title>
        <authorList>
            <person name="Palmieri N."/>
            <person name="Shrestha A."/>
            <person name="Ruttkowski B."/>
            <person name="Beck T."/>
            <person name="Vogl C."/>
            <person name="Tomley F."/>
            <person name="Blake D.P."/>
            <person name="Joachim A."/>
        </authorList>
    </citation>
    <scope>NUCLEOTIDE SEQUENCE [LARGE SCALE GENOMIC DNA]</scope>
    <source>
        <strain evidence="1 2">Wien I</strain>
    </source>
</reference>
<evidence type="ECO:0000313" key="1">
    <source>
        <dbReference type="EMBL" id="PHJ25571.1"/>
    </source>
</evidence>